<evidence type="ECO:0000256" key="1">
    <source>
        <dbReference type="SAM" id="MobiDB-lite"/>
    </source>
</evidence>
<evidence type="ECO:0000313" key="3">
    <source>
        <dbReference type="Proteomes" id="UP000264605"/>
    </source>
</evidence>
<sequence>MELNSERKLITLLTLLLVTLLVAGILAWVSNYRGSIPDIEMSLTPVEKEKLSEIGSVKLKRAGFFDLDCKSYTAHEFSYSITSSNSSRSDDYAKWSCGPSLRYVDCPEIKVSIQGEQALIESGLTQKSEYGLEQVKMCASLAIKNAPTKLRATNSKVTKSNSEAENLRSYQLD</sequence>
<reference evidence="2 3" key="1">
    <citation type="submission" date="2018-08" db="EMBL/GenBank/DDBJ databases">
        <title>Draft genome sequence of Pseudoalteromonas donghaensis HJ51.</title>
        <authorList>
            <person name="Oh J."/>
            <person name="Roh D."/>
        </authorList>
    </citation>
    <scope>NUCLEOTIDE SEQUENCE [LARGE SCALE GENOMIC DNA]</scope>
    <source>
        <strain evidence="2 3">HJ51</strain>
        <plasmid evidence="2 3">unnamed2</plasmid>
    </source>
</reference>
<accession>A0AAD0S475</accession>
<keyword evidence="2" id="KW-0614">Plasmid</keyword>
<dbReference type="RefSeq" id="WP_118845539.1">
    <property type="nucleotide sequence ID" value="NZ_CP032092.1"/>
</dbReference>
<dbReference type="Proteomes" id="UP000264605">
    <property type="component" value="Plasmid unnamed2"/>
</dbReference>
<dbReference type="EMBL" id="CP032092">
    <property type="protein sequence ID" value="AXV67715.1"/>
    <property type="molecule type" value="Genomic_DNA"/>
</dbReference>
<proteinExistence type="predicted"/>
<gene>
    <name evidence="2" type="ORF">D0907_20515</name>
</gene>
<geneLocation type="plasmid" evidence="2 3">
    <name>unnamed2</name>
</geneLocation>
<feature type="region of interest" description="Disordered" evidence="1">
    <location>
        <begin position="154"/>
        <end position="173"/>
    </location>
</feature>
<dbReference type="AlphaFoldDB" id="A0AAD0S475"/>
<organism evidence="2 3">
    <name type="scientific">Pseudoalteromonas lipolytica</name>
    <dbReference type="NCBI Taxonomy" id="570156"/>
    <lineage>
        <taxon>Bacteria</taxon>
        <taxon>Pseudomonadati</taxon>
        <taxon>Pseudomonadota</taxon>
        <taxon>Gammaproteobacteria</taxon>
        <taxon>Alteromonadales</taxon>
        <taxon>Pseudoalteromonadaceae</taxon>
        <taxon>Pseudoalteromonas</taxon>
    </lineage>
</organism>
<dbReference type="GeneID" id="99507864"/>
<name>A0AAD0S475_9GAMM</name>
<dbReference type="KEGG" id="pdj:D0907_20515"/>
<evidence type="ECO:0000313" key="2">
    <source>
        <dbReference type="EMBL" id="AXV67715.1"/>
    </source>
</evidence>
<protein>
    <submittedName>
        <fullName evidence="2">Uncharacterized protein</fullName>
    </submittedName>
</protein>